<dbReference type="OrthoDB" id="677810at2"/>
<dbReference type="AlphaFoldDB" id="A0A5C6AYF2"/>
<gene>
    <name evidence="2" type="ORF">Pla52n_30380</name>
</gene>
<name>A0A5C6AYF2_9BACT</name>
<dbReference type="Pfam" id="PF00550">
    <property type="entry name" value="PP-binding"/>
    <property type="match status" value="1"/>
</dbReference>
<accession>A0A5C6AYF2</accession>
<evidence type="ECO:0000313" key="3">
    <source>
        <dbReference type="Proteomes" id="UP000320176"/>
    </source>
</evidence>
<sequence length="86" mass="9515">MEDILIGYIKTEFLQEDSTDEIDADTDLLISGLLDSLGVMRLVSFIEKQFAISIPPQDVTIDHFMNARTIAAYIHDKQASAGETPA</sequence>
<dbReference type="InterPro" id="IPR009081">
    <property type="entry name" value="PP-bd_ACP"/>
</dbReference>
<feature type="domain" description="Carrier" evidence="1">
    <location>
        <begin position="1"/>
        <end position="78"/>
    </location>
</feature>
<dbReference type="PROSITE" id="PS50075">
    <property type="entry name" value="CARRIER"/>
    <property type="match status" value="1"/>
</dbReference>
<evidence type="ECO:0000259" key="1">
    <source>
        <dbReference type="PROSITE" id="PS50075"/>
    </source>
</evidence>
<evidence type="ECO:0000313" key="2">
    <source>
        <dbReference type="EMBL" id="TWU04993.1"/>
    </source>
</evidence>
<dbReference type="GO" id="GO:0016874">
    <property type="term" value="F:ligase activity"/>
    <property type="evidence" value="ECO:0007669"/>
    <property type="project" value="UniProtKB-KW"/>
</dbReference>
<dbReference type="SUPFAM" id="SSF47336">
    <property type="entry name" value="ACP-like"/>
    <property type="match status" value="1"/>
</dbReference>
<protein>
    <submittedName>
        <fullName evidence="2">D-alanine--poly(Phosphoribitol) ligase subunit 2</fullName>
    </submittedName>
</protein>
<dbReference type="Proteomes" id="UP000320176">
    <property type="component" value="Unassembled WGS sequence"/>
</dbReference>
<comment type="caution">
    <text evidence="2">The sequence shown here is derived from an EMBL/GenBank/DDBJ whole genome shotgun (WGS) entry which is preliminary data.</text>
</comment>
<dbReference type="RefSeq" id="WP_146520317.1">
    <property type="nucleotide sequence ID" value="NZ_CP151726.1"/>
</dbReference>
<keyword evidence="2" id="KW-0436">Ligase</keyword>
<proteinExistence type="predicted"/>
<keyword evidence="3" id="KW-1185">Reference proteome</keyword>
<dbReference type="InterPro" id="IPR036736">
    <property type="entry name" value="ACP-like_sf"/>
</dbReference>
<dbReference type="Gene3D" id="1.10.1200.10">
    <property type="entry name" value="ACP-like"/>
    <property type="match status" value="1"/>
</dbReference>
<reference evidence="2 3" key="1">
    <citation type="submission" date="2019-02" db="EMBL/GenBank/DDBJ databases">
        <title>Deep-cultivation of Planctomycetes and their phenomic and genomic characterization uncovers novel biology.</title>
        <authorList>
            <person name="Wiegand S."/>
            <person name="Jogler M."/>
            <person name="Boedeker C."/>
            <person name="Pinto D."/>
            <person name="Vollmers J."/>
            <person name="Rivas-Marin E."/>
            <person name="Kohn T."/>
            <person name="Peeters S.H."/>
            <person name="Heuer A."/>
            <person name="Rast P."/>
            <person name="Oberbeckmann S."/>
            <person name="Bunk B."/>
            <person name="Jeske O."/>
            <person name="Meyerdierks A."/>
            <person name="Storesund J.E."/>
            <person name="Kallscheuer N."/>
            <person name="Luecker S."/>
            <person name="Lage O.M."/>
            <person name="Pohl T."/>
            <person name="Merkel B.J."/>
            <person name="Hornburger P."/>
            <person name="Mueller R.-W."/>
            <person name="Bruemmer F."/>
            <person name="Labrenz M."/>
            <person name="Spormann A.M."/>
            <person name="Op Den Camp H."/>
            <person name="Overmann J."/>
            <person name="Amann R."/>
            <person name="Jetten M.S.M."/>
            <person name="Mascher T."/>
            <person name="Medema M.H."/>
            <person name="Devos D.P."/>
            <person name="Kaster A.-K."/>
            <person name="Ovreas L."/>
            <person name="Rohde M."/>
            <person name="Galperin M.Y."/>
            <person name="Jogler C."/>
        </authorList>
    </citation>
    <scope>NUCLEOTIDE SEQUENCE [LARGE SCALE GENOMIC DNA]</scope>
    <source>
        <strain evidence="2 3">Pla52n</strain>
    </source>
</reference>
<organism evidence="2 3">
    <name type="scientific">Stieleria varia</name>
    <dbReference type="NCBI Taxonomy" id="2528005"/>
    <lineage>
        <taxon>Bacteria</taxon>
        <taxon>Pseudomonadati</taxon>
        <taxon>Planctomycetota</taxon>
        <taxon>Planctomycetia</taxon>
        <taxon>Pirellulales</taxon>
        <taxon>Pirellulaceae</taxon>
        <taxon>Stieleria</taxon>
    </lineage>
</organism>
<dbReference type="EMBL" id="SJPN01000003">
    <property type="protein sequence ID" value="TWU04993.1"/>
    <property type="molecule type" value="Genomic_DNA"/>
</dbReference>